<dbReference type="GO" id="GO:0051015">
    <property type="term" value="F:actin filament binding"/>
    <property type="evidence" value="ECO:0007669"/>
    <property type="project" value="InterPro"/>
</dbReference>
<feature type="compositionally biased region" description="Pro residues" evidence="3">
    <location>
        <begin position="65"/>
        <end position="77"/>
    </location>
</feature>
<name>A0AAW2Q968_9LAMI</name>
<dbReference type="InterPro" id="IPR015425">
    <property type="entry name" value="FH2_Formin"/>
</dbReference>
<evidence type="ECO:0000256" key="3">
    <source>
        <dbReference type="SAM" id="MobiDB-lite"/>
    </source>
</evidence>
<evidence type="ECO:0000256" key="1">
    <source>
        <dbReference type="ARBA" id="ARBA00025793"/>
    </source>
</evidence>
<dbReference type="InterPro" id="IPR042201">
    <property type="entry name" value="FH2_Formin_sf"/>
</dbReference>
<proteinExistence type="inferred from homology"/>
<dbReference type="SUPFAM" id="SSF101447">
    <property type="entry name" value="Formin homology 2 domain (FH2 domain)"/>
    <property type="match status" value="1"/>
</dbReference>
<organism evidence="6">
    <name type="scientific">Sesamum angustifolium</name>
    <dbReference type="NCBI Taxonomy" id="2727405"/>
    <lineage>
        <taxon>Eukaryota</taxon>
        <taxon>Viridiplantae</taxon>
        <taxon>Streptophyta</taxon>
        <taxon>Embryophyta</taxon>
        <taxon>Tracheophyta</taxon>
        <taxon>Spermatophyta</taxon>
        <taxon>Magnoliopsida</taxon>
        <taxon>eudicotyledons</taxon>
        <taxon>Gunneridae</taxon>
        <taxon>Pentapetalae</taxon>
        <taxon>asterids</taxon>
        <taxon>lamiids</taxon>
        <taxon>Lamiales</taxon>
        <taxon>Pedaliaceae</taxon>
        <taxon>Sesamum</taxon>
    </lineage>
</organism>
<dbReference type="InterPro" id="IPR027643">
    <property type="entry name" value="Formin-like_plant"/>
</dbReference>
<dbReference type="Gene3D" id="1.20.58.2220">
    <property type="entry name" value="Formin, FH2 domain"/>
    <property type="match status" value="1"/>
</dbReference>
<dbReference type="GO" id="GO:0045010">
    <property type="term" value="P:actin nucleation"/>
    <property type="evidence" value="ECO:0007669"/>
    <property type="project" value="InterPro"/>
</dbReference>
<feature type="domain" description="FH2" evidence="5">
    <location>
        <begin position="337"/>
        <end position="682"/>
    </location>
</feature>
<protein>
    <recommendedName>
        <fullName evidence="2">Formin-like protein</fullName>
    </recommendedName>
</protein>
<feature type="compositionally biased region" description="Polar residues" evidence="3">
    <location>
        <begin position="53"/>
        <end position="63"/>
    </location>
</feature>
<feature type="region of interest" description="Disordered" evidence="3">
    <location>
        <begin position="202"/>
        <end position="245"/>
    </location>
</feature>
<evidence type="ECO:0000313" key="6">
    <source>
        <dbReference type="EMBL" id="KAL0364148.1"/>
    </source>
</evidence>
<dbReference type="EMBL" id="JACGWK010000003">
    <property type="protein sequence ID" value="KAL0364148.1"/>
    <property type="molecule type" value="Genomic_DNA"/>
</dbReference>
<keyword evidence="4" id="KW-0812">Transmembrane</keyword>
<feature type="region of interest" description="Disordered" evidence="3">
    <location>
        <begin position="53"/>
        <end position="103"/>
    </location>
</feature>
<comment type="caution">
    <text evidence="6">The sequence shown here is derived from an EMBL/GenBank/DDBJ whole genome shotgun (WGS) entry which is preliminary data.</text>
</comment>
<dbReference type="SMART" id="SM00498">
    <property type="entry name" value="FH2"/>
    <property type="match status" value="1"/>
</dbReference>
<evidence type="ECO:0000256" key="4">
    <source>
        <dbReference type="SAM" id="Phobius"/>
    </source>
</evidence>
<evidence type="ECO:0000259" key="5">
    <source>
        <dbReference type="PROSITE" id="PS51444"/>
    </source>
</evidence>
<keyword evidence="4" id="KW-0472">Membrane</keyword>
<feature type="compositionally biased region" description="Pro residues" evidence="3">
    <location>
        <begin position="317"/>
        <end position="339"/>
    </location>
</feature>
<comment type="similarity">
    <text evidence="1">Belongs to the formin-like family. Class-I subfamily.</text>
</comment>
<feature type="compositionally biased region" description="Polar residues" evidence="3">
    <location>
        <begin position="360"/>
        <end position="374"/>
    </location>
</feature>
<gene>
    <name evidence="6" type="ORF">Sangu_0512400</name>
</gene>
<feature type="compositionally biased region" description="Basic and acidic residues" evidence="3">
    <location>
        <begin position="210"/>
        <end position="222"/>
    </location>
</feature>
<reference evidence="6" key="2">
    <citation type="journal article" date="2024" name="Plant">
        <title>Genomic evolution and insights into agronomic trait innovations of Sesamum species.</title>
        <authorList>
            <person name="Miao H."/>
            <person name="Wang L."/>
            <person name="Qu L."/>
            <person name="Liu H."/>
            <person name="Sun Y."/>
            <person name="Le M."/>
            <person name="Wang Q."/>
            <person name="Wei S."/>
            <person name="Zheng Y."/>
            <person name="Lin W."/>
            <person name="Duan Y."/>
            <person name="Cao H."/>
            <person name="Xiong S."/>
            <person name="Wang X."/>
            <person name="Wei L."/>
            <person name="Li C."/>
            <person name="Ma Q."/>
            <person name="Ju M."/>
            <person name="Zhao R."/>
            <person name="Li G."/>
            <person name="Mu C."/>
            <person name="Tian Q."/>
            <person name="Mei H."/>
            <person name="Zhang T."/>
            <person name="Gao T."/>
            <person name="Zhang H."/>
        </authorList>
    </citation>
    <scope>NUCLEOTIDE SEQUENCE</scope>
    <source>
        <strain evidence="6">G01</strain>
    </source>
</reference>
<dbReference type="PANTHER" id="PTHR23213:SF354">
    <property type="entry name" value="FORMIN-LIKE PROTEIN 4"/>
    <property type="match status" value="1"/>
</dbReference>
<accession>A0AAW2Q968</accession>
<feature type="region of interest" description="Disordered" evidence="3">
    <location>
        <begin position="279"/>
        <end position="374"/>
    </location>
</feature>
<feature type="compositionally biased region" description="Pro residues" evidence="3">
    <location>
        <begin position="85"/>
        <end position="98"/>
    </location>
</feature>
<dbReference type="AlphaFoldDB" id="A0AAW2Q968"/>
<dbReference type="Pfam" id="PF02181">
    <property type="entry name" value="FH2"/>
    <property type="match status" value="1"/>
</dbReference>
<keyword evidence="4" id="KW-1133">Transmembrane helix</keyword>
<dbReference type="PROSITE" id="PS51444">
    <property type="entry name" value="FH2"/>
    <property type="match status" value="1"/>
</dbReference>
<feature type="region of interest" description="Disordered" evidence="3">
    <location>
        <begin position="591"/>
        <end position="618"/>
    </location>
</feature>
<feature type="transmembrane region" description="Helical" evidence="4">
    <location>
        <begin position="111"/>
        <end position="131"/>
    </location>
</feature>
<feature type="compositionally biased region" description="Low complexity" evidence="3">
    <location>
        <begin position="591"/>
        <end position="613"/>
    </location>
</feature>
<reference evidence="6" key="1">
    <citation type="submission" date="2020-06" db="EMBL/GenBank/DDBJ databases">
        <authorList>
            <person name="Li T."/>
            <person name="Hu X."/>
            <person name="Zhang T."/>
            <person name="Song X."/>
            <person name="Zhang H."/>
            <person name="Dai N."/>
            <person name="Sheng W."/>
            <person name="Hou X."/>
            <person name="Wei L."/>
        </authorList>
    </citation>
    <scope>NUCLEOTIDE SEQUENCE</scope>
    <source>
        <strain evidence="6">G01</strain>
        <tissue evidence="6">Leaf</tissue>
    </source>
</reference>
<dbReference type="PANTHER" id="PTHR23213">
    <property type="entry name" value="FORMIN-RELATED"/>
    <property type="match status" value="1"/>
</dbReference>
<sequence length="682" mass="74372">MIKTNQTRTGSTSETSILYKQLMIMAAHFHPPTILCLFILLFISDIPQSFSQSTSPQNIQTHYPFSPPRPPASPLPTTPVNDQPNVPPPTTSIPPPQPARRSSTRAAVGKAIGVTAASTLVLSGLLFFFLLRYSRRKRENDSVAAAAHGGTNAVAPQNNDFMRFNGNVKGVIVDENGLDVLYWRKLQEGENRSSFKKQYYKNLSDEQEEEEKRTVSERERRYRTPVQEAPLLRGKSSTSQSPIWGDNEEQIFKKTPSVSAQMAVRVEGKQYSSVQLVKNATLPPPPGASPQSLSSLPPVPPQIPLAVGAVPKGKVEAPPPPPPIPSNKGPAPPPPPPPSSGSAALSLKPPPVRKGEPSKRSSSLGEGTSSNANGQVKLKPLHWIRFDGDLMEALFGYVATNRKSPQRDGRSNTAIVLKSLGISRQEIIDGLIEGHGLNADTIEKLSRIAPTDEEASEILAFDGDPTRLADAESFLYHLLKAVPSAFARFNAMLFRSNYDTEVSQIKESLQSLESACKELRTRGLFLKLLEAVLKAGNRLNAGTSRGNAQAFNLTALRKISDVKSSDGKTTLLQFVVQEVVRAEGKRCVLNRNRSLSRTSSQSSNSGSQSLDQSASKDDKEREYMMLGLPVIGGLSAEFSNVKKAATFDYDLLVKTSSALAAQVLETRKQWRNADLVEDLHAR</sequence>
<evidence type="ECO:0000256" key="2">
    <source>
        <dbReference type="RuleBase" id="RU361260"/>
    </source>
</evidence>